<keyword evidence="15" id="KW-0464">Manganese</keyword>
<dbReference type="EMBL" id="JADKCH010000001">
    <property type="protein sequence ID" value="MBK8571087.1"/>
    <property type="molecule type" value="Genomic_DNA"/>
</dbReference>
<evidence type="ECO:0000256" key="15">
    <source>
        <dbReference type="HAMAP-Rule" id="MF_01033"/>
    </source>
</evidence>
<dbReference type="GO" id="GO:0005829">
    <property type="term" value="C:cytosol"/>
    <property type="evidence" value="ECO:0007669"/>
    <property type="project" value="TreeGrafter"/>
</dbReference>
<reference evidence="18 19" key="1">
    <citation type="submission" date="2020-10" db="EMBL/GenBank/DDBJ databases">
        <title>Connecting structure to function with the recovery of over 1000 high-quality activated sludge metagenome-assembled genomes encoding full-length rRNA genes using long-read sequencing.</title>
        <authorList>
            <person name="Singleton C.M."/>
            <person name="Petriglieri F."/>
            <person name="Kristensen J.M."/>
            <person name="Kirkegaard R.H."/>
            <person name="Michaelsen T.Y."/>
            <person name="Andersen M.H."/>
            <person name="Karst S.M."/>
            <person name="Dueholm M.S."/>
            <person name="Nielsen P.H."/>
            <person name="Albertsen M."/>
        </authorList>
    </citation>
    <scope>NUCLEOTIDE SEQUENCE [LARGE SCALE GENOMIC DNA]</scope>
    <source>
        <strain evidence="18">OdNE_18-Q3-R46-58_MAXAC.008</strain>
    </source>
</reference>
<feature type="binding site" evidence="15">
    <location>
        <position position="134"/>
    </location>
    <ligand>
        <name>substrate</name>
    </ligand>
</feature>
<feature type="site" description="Important for catalysis" evidence="15">
    <location>
        <position position="187"/>
    </location>
</feature>
<evidence type="ECO:0000313" key="18">
    <source>
        <dbReference type="EMBL" id="MBK8571087.1"/>
    </source>
</evidence>
<comment type="pathway">
    <text evidence="4 15 16">Amino-acid biosynthesis; L-leucine biosynthesis; L-leucine from 3-methyl-2-oxobutanoate: step 3/4.</text>
</comment>
<organism evidence="18 19">
    <name type="scientific">Candidatus Geothrix odensensis</name>
    <dbReference type="NCBI Taxonomy" id="2954440"/>
    <lineage>
        <taxon>Bacteria</taxon>
        <taxon>Pseudomonadati</taxon>
        <taxon>Acidobacteriota</taxon>
        <taxon>Holophagae</taxon>
        <taxon>Holophagales</taxon>
        <taxon>Holophagaceae</taxon>
        <taxon>Geothrix</taxon>
    </lineage>
</organism>
<name>A0A936K678_9BACT</name>
<feature type="binding site" evidence="15">
    <location>
        <begin position="276"/>
        <end position="288"/>
    </location>
    <ligand>
        <name>NAD(+)</name>
        <dbReference type="ChEBI" id="CHEBI:57540"/>
    </ligand>
</feature>
<keyword evidence="7 15" id="KW-0432">Leucine biosynthesis</keyword>
<evidence type="ECO:0000256" key="11">
    <source>
        <dbReference type="ARBA" id="ARBA00022842"/>
    </source>
</evidence>
<dbReference type="SUPFAM" id="SSF53659">
    <property type="entry name" value="Isocitrate/Isopropylmalate dehydrogenase-like"/>
    <property type="match status" value="1"/>
</dbReference>
<evidence type="ECO:0000256" key="13">
    <source>
        <dbReference type="ARBA" id="ARBA00023027"/>
    </source>
</evidence>
<dbReference type="FunFam" id="3.40.718.10:FF:000028">
    <property type="entry name" value="3-isopropylmalate dehydrogenase"/>
    <property type="match status" value="1"/>
</dbReference>
<comment type="cofactor">
    <cofactor evidence="2">
        <name>Mn(2+)</name>
        <dbReference type="ChEBI" id="CHEBI:29035"/>
    </cofactor>
</comment>
<dbReference type="HAMAP" id="MF_01033">
    <property type="entry name" value="LeuB_type1"/>
    <property type="match status" value="1"/>
</dbReference>
<dbReference type="AlphaFoldDB" id="A0A936K678"/>
<feature type="binding site" evidence="15">
    <location>
        <position position="247"/>
    </location>
    <ligand>
        <name>Mg(2+)</name>
        <dbReference type="ChEBI" id="CHEBI:18420"/>
    </ligand>
</feature>
<dbReference type="Proteomes" id="UP000709959">
    <property type="component" value="Unassembled WGS sequence"/>
</dbReference>
<dbReference type="GO" id="GO:0051287">
    <property type="term" value="F:NAD binding"/>
    <property type="evidence" value="ECO:0007669"/>
    <property type="project" value="InterPro"/>
</dbReference>
<feature type="site" description="Important for catalysis" evidence="15">
    <location>
        <position position="141"/>
    </location>
</feature>
<protein>
    <recommendedName>
        <fullName evidence="15">3-isopropylmalate dehydrogenase</fullName>
        <ecNumber evidence="15">1.1.1.85</ecNumber>
    </recommendedName>
    <alternativeName>
        <fullName evidence="15">3-IPM-DH</fullName>
    </alternativeName>
    <alternativeName>
        <fullName evidence="15">Beta-IPM dehydrogenase</fullName>
        <shortName evidence="15">IMDH</shortName>
    </alternativeName>
</protein>
<evidence type="ECO:0000256" key="7">
    <source>
        <dbReference type="ARBA" id="ARBA00022430"/>
    </source>
</evidence>
<feature type="binding site" evidence="15">
    <location>
        <position position="219"/>
    </location>
    <ligand>
        <name>substrate</name>
    </ligand>
</feature>
<comment type="subunit">
    <text evidence="6 15 16">Homodimer.</text>
</comment>
<evidence type="ECO:0000256" key="2">
    <source>
        <dbReference type="ARBA" id="ARBA00001936"/>
    </source>
</evidence>
<dbReference type="InterPro" id="IPR019818">
    <property type="entry name" value="IsoCit/isopropylmalate_DH_CS"/>
</dbReference>
<keyword evidence="14 15" id="KW-0100">Branched-chain amino acid biosynthesis</keyword>
<evidence type="ECO:0000256" key="12">
    <source>
        <dbReference type="ARBA" id="ARBA00023002"/>
    </source>
</evidence>
<feature type="binding site" evidence="15">
    <location>
        <position position="219"/>
    </location>
    <ligand>
        <name>Mg(2+)</name>
        <dbReference type="ChEBI" id="CHEBI:18420"/>
    </ligand>
</feature>
<feature type="binding site" evidence="15">
    <location>
        <position position="106"/>
    </location>
    <ligand>
        <name>substrate</name>
    </ligand>
</feature>
<comment type="function">
    <text evidence="15 16">Catalyzes the oxidation of 3-carboxy-2-hydroxy-4-methylpentanoate (3-isopropylmalate) to 3-carboxy-4-methyl-2-oxopentanoate. The product decarboxylates to 4-methyl-2 oxopentanoate.</text>
</comment>
<evidence type="ECO:0000256" key="14">
    <source>
        <dbReference type="ARBA" id="ARBA00023304"/>
    </source>
</evidence>
<keyword evidence="12 15" id="KW-0560">Oxidoreductase</keyword>
<dbReference type="PROSITE" id="PS00470">
    <property type="entry name" value="IDH_IMDH"/>
    <property type="match status" value="1"/>
</dbReference>
<dbReference type="GO" id="GO:0009098">
    <property type="term" value="P:L-leucine biosynthetic process"/>
    <property type="evidence" value="ECO:0007669"/>
    <property type="project" value="UniProtKB-UniRule"/>
</dbReference>
<dbReference type="PANTHER" id="PTHR42979:SF1">
    <property type="entry name" value="3-ISOPROPYLMALATE DEHYDROGENASE"/>
    <property type="match status" value="1"/>
</dbReference>
<evidence type="ECO:0000256" key="9">
    <source>
        <dbReference type="ARBA" id="ARBA00022605"/>
    </source>
</evidence>
<dbReference type="SMART" id="SM01329">
    <property type="entry name" value="Iso_dh"/>
    <property type="match status" value="1"/>
</dbReference>
<dbReference type="InterPro" id="IPR024084">
    <property type="entry name" value="IsoPropMal-DH-like_dom"/>
</dbReference>
<comment type="catalytic activity">
    <reaction evidence="1 15 16">
        <text>(2R,3S)-3-isopropylmalate + NAD(+) = 4-methyl-2-oxopentanoate + CO2 + NADH</text>
        <dbReference type="Rhea" id="RHEA:32271"/>
        <dbReference type="ChEBI" id="CHEBI:16526"/>
        <dbReference type="ChEBI" id="CHEBI:17865"/>
        <dbReference type="ChEBI" id="CHEBI:35121"/>
        <dbReference type="ChEBI" id="CHEBI:57540"/>
        <dbReference type="ChEBI" id="CHEBI:57945"/>
        <dbReference type="EC" id="1.1.1.85"/>
    </reaction>
</comment>
<evidence type="ECO:0000259" key="17">
    <source>
        <dbReference type="SMART" id="SM01329"/>
    </source>
</evidence>
<evidence type="ECO:0000256" key="5">
    <source>
        <dbReference type="ARBA" id="ARBA00008319"/>
    </source>
</evidence>
<dbReference type="PANTHER" id="PTHR42979">
    <property type="entry name" value="3-ISOPROPYLMALATE DEHYDROGENASE"/>
    <property type="match status" value="1"/>
</dbReference>
<evidence type="ECO:0000256" key="1">
    <source>
        <dbReference type="ARBA" id="ARBA00000624"/>
    </source>
</evidence>
<keyword evidence="9 15" id="KW-0028">Amino-acid biosynthesis</keyword>
<evidence type="ECO:0000256" key="3">
    <source>
        <dbReference type="ARBA" id="ARBA00004496"/>
    </source>
</evidence>
<proteinExistence type="inferred from homology"/>
<evidence type="ECO:0000256" key="6">
    <source>
        <dbReference type="ARBA" id="ARBA00011738"/>
    </source>
</evidence>
<keyword evidence="11 15" id="KW-0460">Magnesium</keyword>
<dbReference type="NCBIfam" id="TIGR00169">
    <property type="entry name" value="leuB"/>
    <property type="match status" value="1"/>
</dbReference>
<dbReference type="InterPro" id="IPR004429">
    <property type="entry name" value="Isopropylmalate_DH"/>
</dbReference>
<accession>A0A936K678</accession>
<keyword evidence="13 15" id="KW-0520">NAD</keyword>
<comment type="cofactor">
    <cofactor evidence="15 16">
        <name>Mg(2+)</name>
        <dbReference type="ChEBI" id="CHEBI:18420"/>
    </cofactor>
    <cofactor evidence="15 16">
        <name>Mn(2+)</name>
        <dbReference type="ChEBI" id="CHEBI:29035"/>
    </cofactor>
    <text evidence="15 16">Binds 1 Mg(2+) or Mn(2+) ion per subunit.</text>
</comment>
<evidence type="ECO:0000313" key="19">
    <source>
        <dbReference type="Proteomes" id="UP000709959"/>
    </source>
</evidence>
<feature type="binding site" evidence="15">
    <location>
        <position position="243"/>
    </location>
    <ligand>
        <name>Mg(2+)</name>
        <dbReference type="ChEBI" id="CHEBI:18420"/>
    </ligand>
</feature>
<dbReference type="Gene3D" id="3.40.718.10">
    <property type="entry name" value="Isopropylmalate Dehydrogenase"/>
    <property type="match status" value="1"/>
</dbReference>
<evidence type="ECO:0000256" key="4">
    <source>
        <dbReference type="ARBA" id="ARBA00004762"/>
    </source>
</evidence>
<dbReference type="GO" id="GO:0000287">
    <property type="term" value="F:magnesium ion binding"/>
    <property type="evidence" value="ECO:0007669"/>
    <property type="project" value="InterPro"/>
</dbReference>
<dbReference type="GO" id="GO:0003862">
    <property type="term" value="F:3-isopropylmalate dehydrogenase activity"/>
    <property type="evidence" value="ECO:0007669"/>
    <property type="project" value="UniProtKB-UniRule"/>
</dbReference>
<feature type="binding site" evidence="15">
    <location>
        <position position="96"/>
    </location>
    <ligand>
        <name>substrate</name>
    </ligand>
</feature>
<dbReference type="EC" id="1.1.1.85" evidence="15"/>
<evidence type="ECO:0000256" key="10">
    <source>
        <dbReference type="ARBA" id="ARBA00022723"/>
    </source>
</evidence>
<keyword evidence="10 15" id="KW-0479">Metal-binding</keyword>
<comment type="caution">
    <text evidence="18">The sequence shown here is derived from an EMBL/GenBank/DDBJ whole genome shotgun (WGS) entry which is preliminary data.</text>
</comment>
<evidence type="ECO:0000256" key="16">
    <source>
        <dbReference type="RuleBase" id="RU004445"/>
    </source>
</evidence>
<evidence type="ECO:0000256" key="8">
    <source>
        <dbReference type="ARBA" id="ARBA00022490"/>
    </source>
</evidence>
<keyword evidence="8 15" id="KW-0963">Cytoplasm</keyword>
<feature type="binding site" evidence="15">
    <location>
        <begin position="76"/>
        <end position="89"/>
    </location>
    <ligand>
        <name>NAD(+)</name>
        <dbReference type="ChEBI" id="CHEBI:57540"/>
    </ligand>
</feature>
<comment type="similarity">
    <text evidence="5 15">Belongs to the isocitrate and isopropylmalate dehydrogenases family. LeuB type 1 subfamily.</text>
</comment>
<feature type="domain" description="Isopropylmalate dehydrogenase-like" evidence="17">
    <location>
        <begin position="4"/>
        <end position="347"/>
    </location>
</feature>
<comment type="subcellular location">
    <subcellularLocation>
        <location evidence="3 15">Cytoplasm</location>
    </subcellularLocation>
</comment>
<gene>
    <name evidence="15 18" type="primary">leuB</name>
    <name evidence="18" type="ORF">IPN91_00305</name>
</gene>
<dbReference type="Pfam" id="PF00180">
    <property type="entry name" value="Iso_dh"/>
    <property type="match status" value="1"/>
</dbReference>
<sequence length="379" mass="40364">MEARITVLPGDGVGPEVTAEAVACLASVAERFGHQFTFQEALIGGAAVDATGDPLPDATLDLCRSADAVLLGAVGGPAWDGHARDQRPESGLLRLRKGLGLFANLRPVTVHPALEDASPLKPEVVRGTDLMFVRELSGGLYFGEPRSYSDQAAVNTLPYTRAEIERVARVAFELATTRRRNLVSVDKANVLETSRLWRQVVNDLAPSYATVKVQHHYVDSFAMALITRPRDFDVVLTENLFGDILSDEAAVLAGSLGMLPSASLGGSVGLYEPIHGSAPDIAGQDVANPIGTILSAAMLLRHALGLKDEALALEQAVHRVVKAGHGTGDLRGGAKYIHGTRFMGARIREAIRPPRAHAPRLVDSAYSFCGSPEGHHSKP</sequence>